<feature type="transmembrane region" description="Helical" evidence="11">
    <location>
        <begin position="161"/>
        <end position="185"/>
    </location>
</feature>
<gene>
    <name evidence="12" type="ORF">OFUS_LOCUS4855</name>
</gene>
<evidence type="ECO:0000256" key="5">
    <source>
        <dbReference type="ARBA" id="ARBA00023040"/>
    </source>
</evidence>
<evidence type="ECO:0000256" key="9">
    <source>
        <dbReference type="RuleBase" id="RU000688"/>
    </source>
</evidence>
<dbReference type="PROSITE" id="PS50262">
    <property type="entry name" value="G_PROTEIN_RECEP_F1_2"/>
    <property type="match status" value="1"/>
</dbReference>
<dbReference type="AlphaFoldDB" id="A0A8J1XK58"/>
<evidence type="ECO:0000256" key="11">
    <source>
        <dbReference type="SAM" id="Phobius"/>
    </source>
</evidence>
<dbReference type="GO" id="GO:0071880">
    <property type="term" value="P:adenylate cyclase-activating adrenergic receptor signaling pathway"/>
    <property type="evidence" value="ECO:0007669"/>
    <property type="project" value="TreeGrafter"/>
</dbReference>
<dbReference type="PANTHER" id="PTHR24248:SF120">
    <property type="entry name" value="G-PROTEIN COUPLED RECEPTORS FAMILY 1 PROFILE DOMAIN-CONTAINING PROTEIN"/>
    <property type="match status" value="1"/>
</dbReference>
<dbReference type="InterPro" id="IPR000995">
    <property type="entry name" value="Musac_Ach_rcpt"/>
</dbReference>
<protein>
    <submittedName>
        <fullName evidence="12">Uncharacterized protein</fullName>
    </submittedName>
</protein>
<evidence type="ECO:0000256" key="6">
    <source>
        <dbReference type="ARBA" id="ARBA00023136"/>
    </source>
</evidence>
<dbReference type="GO" id="GO:0045202">
    <property type="term" value="C:synapse"/>
    <property type="evidence" value="ECO:0007669"/>
    <property type="project" value="GOC"/>
</dbReference>
<keyword evidence="13" id="KW-1185">Reference proteome</keyword>
<feature type="compositionally biased region" description="Basic and acidic residues" evidence="10">
    <location>
        <begin position="340"/>
        <end position="364"/>
    </location>
</feature>
<dbReference type="Proteomes" id="UP000749559">
    <property type="component" value="Unassembled WGS sequence"/>
</dbReference>
<evidence type="ECO:0000256" key="1">
    <source>
        <dbReference type="ARBA" id="ARBA00004651"/>
    </source>
</evidence>
<keyword evidence="3 9" id="KW-0812">Transmembrane</keyword>
<dbReference type="PRINTS" id="PR00243">
    <property type="entry name" value="MUSCARINICR"/>
</dbReference>
<dbReference type="InterPro" id="IPR000276">
    <property type="entry name" value="GPCR_Rhodpsn"/>
</dbReference>
<dbReference type="SUPFAM" id="SSF81321">
    <property type="entry name" value="Family A G protein-coupled receptor-like"/>
    <property type="match status" value="1"/>
</dbReference>
<keyword evidence="2" id="KW-1003">Cell membrane</keyword>
<dbReference type="GO" id="GO:0016907">
    <property type="term" value="F:G protein-coupled acetylcholine receptor activity"/>
    <property type="evidence" value="ECO:0007669"/>
    <property type="project" value="InterPro"/>
</dbReference>
<sequence length="515" mass="58817">MNTTTNTIPSYTNGTETLTTNLSNDNETIYVPQQAKFSTEVTVILIIMTSLMALLTIFGNILVLTAFTLYKNLRTFNNYLVLNLAVADLILGVLCIPLYIPYLVTGTWPMGRIACKIWLVFDYLVGCVSSVNIMLICMDRYYSIAYPLKHRLAQDSHKVKLIYIITPWLAGFITYMPAIAFWDMWVGNSVVPDDQCFVEFYNNLGYLLFSQVIEFFIPFTTVCILYTLMFISIRRTTNGNMSVRRHRTVNNPNSENSYNSESPYKRNNANNKYNKDTRHNTDGHITHGHSTEVRHATRLNNVAGVNESKESLNSYTSVLTRSTLVGEGNDIRNSPIIGKTHNDRTHNDKTHNDKTHHDKTHHDSNNQNNLFPSATIVKTPKIDKIRAKFLDDKKAVISLSILVGVFGICWMPYEIAALMISLCPTCVHPTVFEVAFWLLWINSTINPLLYPFFNARFKLAFKRMLCPKLIKQKGVNKRSDVSNMFNGTHREIPHFEDHGAVLENVVIFHTETPIY</sequence>
<dbReference type="SMART" id="SM01381">
    <property type="entry name" value="7TM_GPCR_Srsx"/>
    <property type="match status" value="1"/>
</dbReference>
<feature type="transmembrane region" description="Helical" evidence="11">
    <location>
        <begin position="79"/>
        <end position="100"/>
    </location>
</feature>
<comment type="caution">
    <text evidence="12">The sequence shown here is derived from an EMBL/GenBank/DDBJ whole genome shotgun (WGS) entry which is preliminary data.</text>
</comment>
<feature type="compositionally biased region" description="Low complexity" evidence="10">
    <location>
        <begin position="250"/>
        <end position="267"/>
    </location>
</feature>
<evidence type="ECO:0000256" key="4">
    <source>
        <dbReference type="ARBA" id="ARBA00022989"/>
    </source>
</evidence>
<dbReference type="GO" id="GO:0005886">
    <property type="term" value="C:plasma membrane"/>
    <property type="evidence" value="ECO:0007669"/>
    <property type="project" value="UniProtKB-SubCell"/>
</dbReference>
<evidence type="ECO:0000313" key="13">
    <source>
        <dbReference type="Proteomes" id="UP000749559"/>
    </source>
</evidence>
<dbReference type="Pfam" id="PF00001">
    <property type="entry name" value="7tm_1"/>
    <property type="match status" value="1"/>
</dbReference>
<keyword evidence="6 11" id="KW-0472">Membrane</keyword>
<accession>A0A8J1XK58</accession>
<feature type="transmembrane region" description="Helical" evidence="11">
    <location>
        <begin position="434"/>
        <end position="453"/>
    </location>
</feature>
<proteinExistence type="inferred from homology"/>
<evidence type="ECO:0000256" key="10">
    <source>
        <dbReference type="SAM" id="MobiDB-lite"/>
    </source>
</evidence>
<keyword evidence="5 9" id="KW-0297">G-protein coupled receptor</keyword>
<organism evidence="12 13">
    <name type="scientific">Owenia fusiformis</name>
    <name type="common">Polychaete worm</name>
    <dbReference type="NCBI Taxonomy" id="6347"/>
    <lineage>
        <taxon>Eukaryota</taxon>
        <taxon>Metazoa</taxon>
        <taxon>Spiralia</taxon>
        <taxon>Lophotrochozoa</taxon>
        <taxon>Annelida</taxon>
        <taxon>Polychaeta</taxon>
        <taxon>Sedentaria</taxon>
        <taxon>Canalipalpata</taxon>
        <taxon>Sabellida</taxon>
        <taxon>Oweniida</taxon>
        <taxon>Oweniidae</taxon>
        <taxon>Owenia</taxon>
    </lineage>
</organism>
<feature type="region of interest" description="Disordered" evidence="10">
    <location>
        <begin position="330"/>
        <end position="370"/>
    </location>
</feature>
<name>A0A8J1XK58_OWEFU</name>
<dbReference type="PANTHER" id="PTHR24248">
    <property type="entry name" value="ADRENERGIC RECEPTOR-RELATED G-PROTEIN COUPLED RECEPTOR"/>
    <property type="match status" value="1"/>
</dbReference>
<dbReference type="OrthoDB" id="10071887at2759"/>
<evidence type="ECO:0000256" key="8">
    <source>
        <dbReference type="ARBA" id="ARBA00023224"/>
    </source>
</evidence>
<feature type="transmembrane region" description="Helical" evidence="11">
    <location>
        <begin position="120"/>
        <end position="141"/>
    </location>
</feature>
<evidence type="ECO:0000313" key="12">
    <source>
        <dbReference type="EMBL" id="CAH1777863.1"/>
    </source>
</evidence>
<dbReference type="InterPro" id="IPR017452">
    <property type="entry name" value="GPCR_Rhodpsn_7TM"/>
</dbReference>
<keyword evidence="7 9" id="KW-0675">Receptor</keyword>
<keyword evidence="4 11" id="KW-1133">Transmembrane helix</keyword>
<evidence type="ECO:0000256" key="7">
    <source>
        <dbReference type="ARBA" id="ARBA00023170"/>
    </source>
</evidence>
<evidence type="ECO:0000256" key="2">
    <source>
        <dbReference type="ARBA" id="ARBA00022475"/>
    </source>
</evidence>
<dbReference type="PROSITE" id="PS00237">
    <property type="entry name" value="G_PROTEIN_RECEP_F1_1"/>
    <property type="match status" value="1"/>
</dbReference>
<keyword evidence="8 9" id="KW-0807">Transducer</keyword>
<dbReference type="PRINTS" id="PR00237">
    <property type="entry name" value="GPCRRHODOPSN"/>
</dbReference>
<evidence type="ECO:0000256" key="3">
    <source>
        <dbReference type="ARBA" id="ARBA00022692"/>
    </source>
</evidence>
<feature type="transmembrane region" description="Helical" evidence="11">
    <location>
        <begin position="396"/>
        <end position="422"/>
    </location>
</feature>
<feature type="transmembrane region" description="Helical" evidence="11">
    <location>
        <begin position="205"/>
        <end position="231"/>
    </location>
</feature>
<feature type="transmembrane region" description="Helical" evidence="11">
    <location>
        <begin position="43"/>
        <end position="67"/>
    </location>
</feature>
<comment type="similarity">
    <text evidence="9">Belongs to the G-protein coupled receptor 1 family.</text>
</comment>
<dbReference type="Gene3D" id="1.20.1070.10">
    <property type="entry name" value="Rhodopsin 7-helix transmembrane proteins"/>
    <property type="match status" value="2"/>
</dbReference>
<reference evidence="12" key="1">
    <citation type="submission" date="2022-03" db="EMBL/GenBank/DDBJ databases">
        <authorList>
            <person name="Martin C."/>
        </authorList>
    </citation>
    <scope>NUCLEOTIDE SEQUENCE</scope>
</reference>
<dbReference type="GO" id="GO:0043410">
    <property type="term" value="P:positive regulation of MAPK cascade"/>
    <property type="evidence" value="ECO:0007669"/>
    <property type="project" value="TreeGrafter"/>
</dbReference>
<dbReference type="EMBL" id="CAIIXF020000002">
    <property type="protein sequence ID" value="CAH1777863.1"/>
    <property type="molecule type" value="Genomic_DNA"/>
</dbReference>
<comment type="subcellular location">
    <subcellularLocation>
        <location evidence="1">Cell membrane</location>
        <topology evidence="1">Multi-pass membrane protein</topology>
    </subcellularLocation>
</comment>
<feature type="region of interest" description="Disordered" evidence="10">
    <location>
        <begin position="242"/>
        <end position="267"/>
    </location>
</feature>